<dbReference type="InterPro" id="IPR035644">
    <property type="entry name" value="MraZ_C"/>
</dbReference>
<dbReference type="CDD" id="cd16321">
    <property type="entry name" value="MraZ_C"/>
    <property type="match status" value="1"/>
</dbReference>
<gene>
    <name evidence="7 9" type="primary">mraZ</name>
    <name evidence="9" type="ORF">ACERLL_11370</name>
</gene>
<reference evidence="9 10" key="1">
    <citation type="submission" date="2024-08" db="EMBL/GenBank/DDBJ databases">
        <title>Whole-genome sequencing of halo(alkali)philic microorganisms from hypersaline lakes.</title>
        <authorList>
            <person name="Sorokin D.Y."/>
            <person name="Merkel A.Y."/>
            <person name="Messina E."/>
            <person name="Yakimov M."/>
        </authorList>
    </citation>
    <scope>NUCLEOTIDE SEQUENCE [LARGE SCALE GENOMIC DNA]</scope>
    <source>
        <strain evidence="9 10">Cl-TMA</strain>
    </source>
</reference>
<dbReference type="Gene3D" id="3.40.1550.20">
    <property type="entry name" value="Transcriptional regulator MraZ domain"/>
    <property type="match status" value="1"/>
</dbReference>
<dbReference type="RefSeq" id="WP_373656214.1">
    <property type="nucleotide sequence ID" value="NZ_JBGUAW010000007.1"/>
</dbReference>
<keyword evidence="3" id="KW-0677">Repeat</keyword>
<proteinExistence type="inferred from homology"/>
<evidence type="ECO:0000256" key="4">
    <source>
        <dbReference type="ARBA" id="ARBA00023015"/>
    </source>
</evidence>
<keyword evidence="2 7" id="KW-0963">Cytoplasm</keyword>
<evidence type="ECO:0000256" key="6">
    <source>
        <dbReference type="ARBA" id="ARBA00023163"/>
    </source>
</evidence>
<evidence type="ECO:0000313" key="9">
    <source>
        <dbReference type="EMBL" id="MFA9461426.1"/>
    </source>
</evidence>
<dbReference type="InterPro" id="IPR035642">
    <property type="entry name" value="MraZ_N"/>
</dbReference>
<evidence type="ECO:0000256" key="3">
    <source>
        <dbReference type="ARBA" id="ARBA00022737"/>
    </source>
</evidence>
<name>A0ABV4TXW8_9GAMM</name>
<comment type="similarity">
    <text evidence="7">Belongs to the MraZ family.</text>
</comment>
<sequence>MFRGTFEHTMDEKGRLSIPSKYRELLESHSDGQVVVTVDPDRCLAAYPFPEWERIEARLGEMSMLRREVRQLERFLVGNAVECELDRQGRILLPQNLRSFAGLQREVVVAGQIKKFELWDQEQWSQQQQQCLDSMEGAMEVLAELGL</sequence>
<evidence type="ECO:0000256" key="2">
    <source>
        <dbReference type="ARBA" id="ARBA00022490"/>
    </source>
</evidence>
<dbReference type="InterPro" id="IPR037914">
    <property type="entry name" value="SpoVT-AbrB_sf"/>
</dbReference>
<feature type="domain" description="SpoVT-AbrB" evidence="8">
    <location>
        <begin position="80"/>
        <end position="123"/>
    </location>
</feature>
<dbReference type="CDD" id="cd16320">
    <property type="entry name" value="MraZ_N"/>
    <property type="match status" value="1"/>
</dbReference>
<comment type="subcellular location">
    <subcellularLocation>
        <location evidence="7">Cytoplasm</location>
        <location evidence="7">Nucleoid</location>
    </subcellularLocation>
</comment>
<dbReference type="PANTHER" id="PTHR34701">
    <property type="entry name" value="TRANSCRIPTIONAL REGULATOR MRAZ"/>
    <property type="match status" value="1"/>
</dbReference>
<dbReference type="PANTHER" id="PTHR34701:SF1">
    <property type="entry name" value="TRANSCRIPTIONAL REGULATOR MRAZ"/>
    <property type="match status" value="1"/>
</dbReference>
<comment type="caution">
    <text evidence="9">The sequence shown here is derived from an EMBL/GenBank/DDBJ whole genome shotgun (WGS) entry which is preliminary data.</text>
</comment>
<evidence type="ECO:0000313" key="10">
    <source>
        <dbReference type="Proteomes" id="UP001575181"/>
    </source>
</evidence>
<organism evidence="9 10">
    <name type="scientific">Thiohalorhabdus methylotrophus</name>
    <dbReference type="NCBI Taxonomy" id="3242694"/>
    <lineage>
        <taxon>Bacteria</taxon>
        <taxon>Pseudomonadati</taxon>
        <taxon>Pseudomonadota</taxon>
        <taxon>Gammaproteobacteria</taxon>
        <taxon>Thiohalorhabdales</taxon>
        <taxon>Thiohalorhabdaceae</taxon>
        <taxon>Thiohalorhabdus</taxon>
    </lineage>
</organism>
<dbReference type="NCBIfam" id="TIGR00242">
    <property type="entry name" value="division/cell wall cluster transcriptional repressor MraZ"/>
    <property type="match status" value="1"/>
</dbReference>
<dbReference type="Pfam" id="PF02381">
    <property type="entry name" value="MraZ"/>
    <property type="match status" value="2"/>
</dbReference>
<dbReference type="InterPro" id="IPR003444">
    <property type="entry name" value="MraZ"/>
</dbReference>
<protein>
    <recommendedName>
        <fullName evidence="1 7">Transcriptional regulator MraZ</fullName>
    </recommendedName>
</protein>
<keyword evidence="4 7" id="KW-0805">Transcription regulation</keyword>
<feature type="domain" description="SpoVT-AbrB" evidence="8">
    <location>
        <begin position="5"/>
        <end position="51"/>
    </location>
</feature>
<evidence type="ECO:0000256" key="7">
    <source>
        <dbReference type="HAMAP-Rule" id="MF_01008"/>
    </source>
</evidence>
<evidence type="ECO:0000256" key="5">
    <source>
        <dbReference type="ARBA" id="ARBA00023125"/>
    </source>
</evidence>
<dbReference type="HAMAP" id="MF_01008">
    <property type="entry name" value="MraZ"/>
    <property type="match status" value="1"/>
</dbReference>
<keyword evidence="6 7" id="KW-0804">Transcription</keyword>
<dbReference type="InterPro" id="IPR020603">
    <property type="entry name" value="MraZ_dom"/>
</dbReference>
<dbReference type="EMBL" id="JBGUAW010000007">
    <property type="protein sequence ID" value="MFA9461426.1"/>
    <property type="molecule type" value="Genomic_DNA"/>
</dbReference>
<dbReference type="InterPro" id="IPR038619">
    <property type="entry name" value="MraZ_sf"/>
</dbReference>
<dbReference type="SUPFAM" id="SSF89447">
    <property type="entry name" value="AbrB/MazE/MraZ-like"/>
    <property type="match status" value="1"/>
</dbReference>
<evidence type="ECO:0000256" key="1">
    <source>
        <dbReference type="ARBA" id="ARBA00013860"/>
    </source>
</evidence>
<accession>A0ABV4TXW8</accession>
<keyword evidence="5 7" id="KW-0238">DNA-binding</keyword>
<dbReference type="Proteomes" id="UP001575181">
    <property type="component" value="Unassembled WGS sequence"/>
</dbReference>
<evidence type="ECO:0000259" key="8">
    <source>
        <dbReference type="PROSITE" id="PS51740"/>
    </source>
</evidence>
<dbReference type="PROSITE" id="PS51740">
    <property type="entry name" value="SPOVT_ABRB"/>
    <property type="match status" value="2"/>
</dbReference>
<keyword evidence="10" id="KW-1185">Reference proteome</keyword>
<dbReference type="InterPro" id="IPR007159">
    <property type="entry name" value="SpoVT-AbrB_dom"/>
</dbReference>
<comment type="subunit">
    <text evidence="7">Forms oligomers.</text>
</comment>